<dbReference type="HOGENOM" id="CLU_2905507_0_0_1"/>
<dbReference type="Proteomes" id="UP000053989">
    <property type="component" value="Unassembled WGS sequence"/>
</dbReference>
<reference evidence="2" key="2">
    <citation type="submission" date="2015-01" db="EMBL/GenBank/DDBJ databases">
        <title>Evolutionary Origins and Diversification of the Mycorrhizal Mutualists.</title>
        <authorList>
            <consortium name="DOE Joint Genome Institute"/>
            <consortium name="Mycorrhizal Genomics Consortium"/>
            <person name="Kohler A."/>
            <person name="Kuo A."/>
            <person name="Nagy L.G."/>
            <person name="Floudas D."/>
            <person name="Copeland A."/>
            <person name="Barry K.W."/>
            <person name="Cichocki N."/>
            <person name="Veneault-Fourrey C."/>
            <person name="LaButti K."/>
            <person name="Lindquist E.A."/>
            <person name="Lipzen A."/>
            <person name="Lundell T."/>
            <person name="Morin E."/>
            <person name="Murat C."/>
            <person name="Riley R."/>
            <person name="Ohm R."/>
            <person name="Sun H."/>
            <person name="Tunlid A."/>
            <person name="Henrissat B."/>
            <person name="Grigoriev I.V."/>
            <person name="Hibbett D.S."/>
            <person name="Martin F."/>
        </authorList>
    </citation>
    <scope>NUCLEOTIDE SEQUENCE [LARGE SCALE GENOMIC DNA]</scope>
    <source>
        <strain evidence="2">Foug A</strain>
    </source>
</reference>
<dbReference type="EMBL" id="KN822092">
    <property type="protein sequence ID" value="KIM57987.1"/>
    <property type="molecule type" value="Genomic_DNA"/>
</dbReference>
<evidence type="ECO:0000313" key="1">
    <source>
        <dbReference type="EMBL" id="KIM57987.1"/>
    </source>
</evidence>
<organism evidence="1 2">
    <name type="scientific">Scleroderma citrinum Foug A</name>
    <dbReference type="NCBI Taxonomy" id="1036808"/>
    <lineage>
        <taxon>Eukaryota</taxon>
        <taxon>Fungi</taxon>
        <taxon>Dikarya</taxon>
        <taxon>Basidiomycota</taxon>
        <taxon>Agaricomycotina</taxon>
        <taxon>Agaricomycetes</taxon>
        <taxon>Agaricomycetidae</taxon>
        <taxon>Boletales</taxon>
        <taxon>Sclerodermatineae</taxon>
        <taxon>Sclerodermataceae</taxon>
        <taxon>Scleroderma</taxon>
    </lineage>
</organism>
<evidence type="ECO:0000313" key="2">
    <source>
        <dbReference type="Proteomes" id="UP000053989"/>
    </source>
</evidence>
<name>A0A0C2ZZX6_9AGAM</name>
<dbReference type="AlphaFoldDB" id="A0A0C2ZZX6"/>
<keyword evidence="2" id="KW-1185">Reference proteome</keyword>
<dbReference type="InParanoid" id="A0A0C2ZZX6"/>
<accession>A0A0C2ZZX6</accession>
<sequence length="62" mass="6644">MRAQGIGPIIAWAPVLGGNRGLLDGVFMLWETHLRDQPSTPGLAALIRLVPNIVHFIGFAPA</sequence>
<protein>
    <submittedName>
        <fullName evidence="1">Uncharacterized protein</fullName>
    </submittedName>
</protein>
<gene>
    <name evidence="1" type="ORF">SCLCIDRAFT_28383</name>
</gene>
<proteinExistence type="predicted"/>
<reference evidence="1 2" key="1">
    <citation type="submission" date="2014-04" db="EMBL/GenBank/DDBJ databases">
        <authorList>
            <consortium name="DOE Joint Genome Institute"/>
            <person name="Kuo A."/>
            <person name="Kohler A."/>
            <person name="Nagy L.G."/>
            <person name="Floudas D."/>
            <person name="Copeland A."/>
            <person name="Barry K.W."/>
            <person name="Cichocki N."/>
            <person name="Veneault-Fourrey C."/>
            <person name="LaButti K."/>
            <person name="Lindquist E.A."/>
            <person name="Lipzen A."/>
            <person name="Lundell T."/>
            <person name="Morin E."/>
            <person name="Murat C."/>
            <person name="Sun H."/>
            <person name="Tunlid A."/>
            <person name="Henrissat B."/>
            <person name="Grigoriev I.V."/>
            <person name="Hibbett D.S."/>
            <person name="Martin F."/>
            <person name="Nordberg H.P."/>
            <person name="Cantor M.N."/>
            <person name="Hua S.X."/>
        </authorList>
    </citation>
    <scope>NUCLEOTIDE SEQUENCE [LARGE SCALE GENOMIC DNA]</scope>
    <source>
        <strain evidence="1 2">Foug A</strain>
    </source>
</reference>